<evidence type="ECO:0000256" key="3">
    <source>
        <dbReference type="ARBA" id="ARBA00022578"/>
    </source>
</evidence>
<keyword evidence="3" id="KW-0815">Transposition</keyword>
<evidence type="ECO:0000256" key="2">
    <source>
        <dbReference type="ARBA" id="ARBA00011044"/>
    </source>
</evidence>
<feature type="domain" description="Cas12f1-like TNB" evidence="9">
    <location>
        <begin position="292"/>
        <end position="360"/>
    </location>
</feature>
<reference evidence="11 12" key="1">
    <citation type="submission" date="2019-04" db="EMBL/GenBank/DDBJ databases">
        <title>Genome sequencing of Clostridium botulinum Groups I-IV and Clostridium butyricum.</title>
        <authorList>
            <person name="Brunt J."/>
            <person name="Van Vliet A.H.M."/>
            <person name="Stringer S.C."/>
            <person name="Carter A.T."/>
            <person name="Peck M.W."/>
        </authorList>
    </citation>
    <scope>NUCLEOTIDE SEQUENCE [LARGE SCALE GENOMIC DNA]</scope>
    <source>
        <strain evidence="11 12">IFR 18/108</strain>
    </source>
</reference>
<protein>
    <submittedName>
        <fullName evidence="11">IS200/IS605 family element transposase accessory protein TnpB</fullName>
    </submittedName>
</protein>
<evidence type="ECO:0000256" key="5">
    <source>
        <dbReference type="ARBA" id="ARBA00022833"/>
    </source>
</evidence>
<dbReference type="RefSeq" id="WP_039698896.1">
    <property type="nucleotide sequence ID" value="NZ_SXAL01000010.1"/>
</dbReference>
<keyword evidence="7" id="KW-0233">DNA recombination</keyword>
<evidence type="ECO:0000256" key="1">
    <source>
        <dbReference type="ARBA" id="ARBA00008761"/>
    </source>
</evidence>
<evidence type="ECO:0000313" key="11">
    <source>
        <dbReference type="EMBL" id="NFR63725.1"/>
    </source>
</evidence>
<name>A0A7X5T005_CLOSG</name>
<accession>A0A7X5T005</accession>
<dbReference type="InterPro" id="IPR053522">
    <property type="entry name" value="RNA-guided_endonuclease_TnpB"/>
</dbReference>
<evidence type="ECO:0000256" key="7">
    <source>
        <dbReference type="ARBA" id="ARBA00023172"/>
    </source>
</evidence>
<feature type="domain" description="Transposase putative helix-turn-helix" evidence="10">
    <location>
        <begin position="1"/>
        <end position="45"/>
    </location>
</feature>
<dbReference type="PANTHER" id="PTHR30405:SF25">
    <property type="entry name" value="RNA-GUIDED DNA ENDONUCLEASE INSQ-RELATED"/>
    <property type="match status" value="1"/>
</dbReference>
<dbReference type="Pfam" id="PF07282">
    <property type="entry name" value="Cas12f1-like_TNB"/>
    <property type="match status" value="1"/>
</dbReference>
<dbReference type="GO" id="GO:0006310">
    <property type="term" value="P:DNA recombination"/>
    <property type="evidence" value="ECO:0007669"/>
    <property type="project" value="UniProtKB-KW"/>
</dbReference>
<dbReference type="EMBL" id="SXCS01000021">
    <property type="protein sequence ID" value="NFR63725.1"/>
    <property type="molecule type" value="Genomic_DNA"/>
</dbReference>
<proteinExistence type="inferred from homology"/>
<dbReference type="GO" id="GO:0032196">
    <property type="term" value="P:transposition"/>
    <property type="evidence" value="ECO:0007669"/>
    <property type="project" value="UniProtKB-KW"/>
</dbReference>
<dbReference type="Proteomes" id="UP000486601">
    <property type="component" value="Unassembled WGS sequence"/>
</dbReference>
<evidence type="ECO:0000256" key="6">
    <source>
        <dbReference type="ARBA" id="ARBA00023125"/>
    </source>
</evidence>
<dbReference type="NCBIfam" id="TIGR01766">
    <property type="entry name" value="IS200/IS605 family accessory protein TnpB-like domain"/>
    <property type="match status" value="1"/>
</dbReference>
<dbReference type="AlphaFoldDB" id="A0A7X5T005"/>
<feature type="domain" description="Probable transposase IS891/IS1136/IS1341" evidence="8">
    <location>
        <begin position="168"/>
        <end position="280"/>
    </location>
</feature>
<dbReference type="InterPro" id="IPR010095">
    <property type="entry name" value="Cas12f1-like_TNB"/>
</dbReference>
<comment type="similarity">
    <text evidence="1">In the C-terminal section; belongs to the transposase 35 family.</text>
</comment>
<dbReference type="GO" id="GO:0046872">
    <property type="term" value="F:metal ion binding"/>
    <property type="evidence" value="ECO:0007669"/>
    <property type="project" value="UniProtKB-KW"/>
</dbReference>
<evidence type="ECO:0000259" key="10">
    <source>
        <dbReference type="Pfam" id="PF12323"/>
    </source>
</evidence>
<evidence type="ECO:0000256" key="4">
    <source>
        <dbReference type="ARBA" id="ARBA00022723"/>
    </source>
</evidence>
<organism evidence="11 12">
    <name type="scientific">Clostridium sporogenes</name>
    <dbReference type="NCBI Taxonomy" id="1509"/>
    <lineage>
        <taxon>Bacteria</taxon>
        <taxon>Bacillati</taxon>
        <taxon>Bacillota</taxon>
        <taxon>Clostridia</taxon>
        <taxon>Eubacteriales</taxon>
        <taxon>Clostridiaceae</taxon>
        <taxon>Clostridium</taxon>
    </lineage>
</organism>
<comment type="similarity">
    <text evidence="2">In the N-terminal section; belongs to the transposase 2 family.</text>
</comment>
<dbReference type="InterPro" id="IPR021027">
    <property type="entry name" value="Transposase_put_HTH"/>
</dbReference>
<evidence type="ECO:0000259" key="9">
    <source>
        <dbReference type="Pfam" id="PF07282"/>
    </source>
</evidence>
<comment type="caution">
    <text evidence="11">The sequence shown here is derived from an EMBL/GenBank/DDBJ whole genome shotgun (WGS) entry which is preliminary data.</text>
</comment>
<keyword evidence="4" id="KW-0479">Metal-binding</keyword>
<gene>
    <name evidence="11" type="ORF">FDF70_20115</name>
</gene>
<evidence type="ECO:0000313" key="12">
    <source>
        <dbReference type="Proteomes" id="UP000486601"/>
    </source>
</evidence>
<dbReference type="Pfam" id="PF12323">
    <property type="entry name" value="HTH_OrfB_IS605"/>
    <property type="match status" value="1"/>
</dbReference>
<dbReference type="NCBIfam" id="NF038281">
    <property type="entry name" value="IS200_TnpB"/>
    <property type="match status" value="1"/>
</dbReference>
<dbReference type="GO" id="GO:0003677">
    <property type="term" value="F:DNA binding"/>
    <property type="evidence" value="ECO:0007669"/>
    <property type="project" value="UniProtKB-KW"/>
</dbReference>
<dbReference type="InterPro" id="IPR001959">
    <property type="entry name" value="Transposase"/>
</dbReference>
<keyword evidence="6" id="KW-0238">DNA-binding</keyword>
<evidence type="ECO:0000259" key="8">
    <source>
        <dbReference type="Pfam" id="PF01385"/>
    </source>
</evidence>
<keyword evidence="5" id="KW-0862">Zinc</keyword>
<dbReference type="InterPro" id="IPR051399">
    <property type="entry name" value="RNA-guided_DNA_endo/Transpos"/>
</dbReference>
<dbReference type="PANTHER" id="PTHR30405">
    <property type="entry name" value="TRANSPOSASE"/>
    <property type="match status" value="1"/>
</dbReference>
<dbReference type="NCBIfam" id="NF040570">
    <property type="entry name" value="guided_TnpB"/>
    <property type="match status" value="1"/>
</dbReference>
<sequence>MLKAYKYRMYPNKEQKLYLSKTFGCTRFIYNQMLANRIDIYETHKDNLTSKEMSKLYLTPAKFKKGFEFLKEVDSLALANAQMNLDKAYKNFFRDKSVGFPKFKSKKSNYHSYTTNNQNGTIFIENGRIKIPKLKSMIKIKLHRQFNGIIKNCTVSKTPSNKYYISILVNTENIQLPKIEKKIGVDVGLKEFAICSDGYRVQNPKHLRRLEKRLAKLQKDLSRKHKGSNNKYKARLKVAKLYDKITNQRKDFLHKISTKLIRENQSIAIEDLKVSNMIKNHKLAKVISEASWYEFRTMLEYKANWYGRNIVVAPSNYASSQLCSCCGYKNIEVKNLALRKWNCPNCGAHHDRDINASKNLEKLIA</sequence>
<dbReference type="Pfam" id="PF01385">
    <property type="entry name" value="OrfB_IS605"/>
    <property type="match status" value="1"/>
</dbReference>